<accession>A0A914ZB33</accession>
<feature type="region of interest" description="Disordered" evidence="1">
    <location>
        <begin position="75"/>
        <end position="106"/>
    </location>
</feature>
<feature type="compositionally biased region" description="Polar residues" evidence="1">
    <location>
        <begin position="40"/>
        <end position="55"/>
    </location>
</feature>
<organism evidence="2 3">
    <name type="scientific">Panagrolaimus superbus</name>
    <dbReference type="NCBI Taxonomy" id="310955"/>
    <lineage>
        <taxon>Eukaryota</taxon>
        <taxon>Metazoa</taxon>
        <taxon>Ecdysozoa</taxon>
        <taxon>Nematoda</taxon>
        <taxon>Chromadorea</taxon>
        <taxon>Rhabditida</taxon>
        <taxon>Tylenchina</taxon>
        <taxon>Panagrolaimomorpha</taxon>
        <taxon>Panagrolaimoidea</taxon>
        <taxon>Panagrolaimidae</taxon>
        <taxon>Panagrolaimus</taxon>
    </lineage>
</organism>
<evidence type="ECO:0000313" key="2">
    <source>
        <dbReference type="Proteomes" id="UP000887577"/>
    </source>
</evidence>
<keyword evidence="2" id="KW-1185">Reference proteome</keyword>
<dbReference type="WBParaSite" id="PSU_v2.g8969.t1">
    <property type="protein sequence ID" value="PSU_v2.g8969.t1"/>
    <property type="gene ID" value="PSU_v2.g8969"/>
</dbReference>
<sequence>MQNLDLNLTLVFDPKVMELLNENNHDDAIFDTEKVEQHSSAENQNENFPTLENQSELTIDEEFIAEIADDVVSNVSSDKVVSTENDETPDSEPHSQKNSNDTESNENTVTFEYDIPIDISNVLIEIPSQKNSLDTVSNVFKNLRLFPSIFSSIH</sequence>
<evidence type="ECO:0000256" key="1">
    <source>
        <dbReference type="SAM" id="MobiDB-lite"/>
    </source>
</evidence>
<feature type="compositionally biased region" description="Polar residues" evidence="1">
    <location>
        <begin position="96"/>
        <end position="106"/>
    </location>
</feature>
<name>A0A914ZB33_9BILA</name>
<evidence type="ECO:0000313" key="3">
    <source>
        <dbReference type="WBParaSite" id="PSU_v2.g8969.t1"/>
    </source>
</evidence>
<dbReference type="Proteomes" id="UP000887577">
    <property type="component" value="Unplaced"/>
</dbReference>
<feature type="region of interest" description="Disordered" evidence="1">
    <location>
        <begin position="35"/>
        <end position="55"/>
    </location>
</feature>
<proteinExistence type="predicted"/>
<protein>
    <submittedName>
        <fullName evidence="3">Uncharacterized protein</fullName>
    </submittedName>
</protein>
<reference evidence="3" key="1">
    <citation type="submission" date="2022-11" db="UniProtKB">
        <authorList>
            <consortium name="WormBaseParasite"/>
        </authorList>
    </citation>
    <scope>IDENTIFICATION</scope>
</reference>
<dbReference type="AlphaFoldDB" id="A0A914ZB33"/>